<evidence type="ECO:0000259" key="3">
    <source>
        <dbReference type="Pfam" id="PF08242"/>
    </source>
</evidence>
<dbReference type="InterPro" id="IPR036291">
    <property type="entry name" value="NAD(P)-bd_dom_sf"/>
</dbReference>
<dbReference type="GO" id="GO:0032259">
    <property type="term" value="P:methylation"/>
    <property type="evidence" value="ECO:0007669"/>
    <property type="project" value="UniProtKB-KW"/>
</dbReference>
<evidence type="ECO:0000313" key="6">
    <source>
        <dbReference type="Proteomes" id="UP000266177"/>
    </source>
</evidence>
<dbReference type="PANTHER" id="PTHR45681">
    <property type="entry name" value="POLYKETIDE SYNTHASE 44-RELATED"/>
    <property type="match status" value="1"/>
</dbReference>
<evidence type="ECO:0000259" key="4">
    <source>
        <dbReference type="Pfam" id="PF21390"/>
    </source>
</evidence>
<evidence type="ECO:0000313" key="5">
    <source>
        <dbReference type="EMBL" id="RJG24263.1"/>
    </source>
</evidence>
<dbReference type="InterPro" id="IPR010091">
    <property type="entry name" value="Thiazolinyl_imide_reductase"/>
</dbReference>
<dbReference type="NCBIfam" id="TIGR01761">
    <property type="entry name" value="thiaz-red"/>
    <property type="match status" value="1"/>
</dbReference>
<dbReference type="InterPro" id="IPR000683">
    <property type="entry name" value="Gfo/Idh/MocA-like_OxRdtase_N"/>
</dbReference>
<feature type="domain" description="Methyltransferase type 12" evidence="3">
    <location>
        <begin position="581"/>
        <end position="685"/>
    </location>
</feature>
<feature type="domain" description="Gfo/Idh/MocA-like oxidoreductase N-terminal" evidence="2">
    <location>
        <begin position="8"/>
        <end position="121"/>
    </location>
</feature>
<proteinExistence type="predicted"/>
<sequence length="771" mass="85040">MNGNRRLRTVVCGSRFGQFYLEAVKALPDRFELVGLLGKGSERSKQCAERYGIPLYTEADQLPDNIDLACVVLRSGVMGGSGTELSLKLLARGIHVLQEQPVHHKDLAACLRVARHNGVHYLTGDLYVHLPAVRSFIAGANALLGQQQALYIDAACATQVSYPMMHILAEALPSVRPWKINHVIKDEGPFQVVSGVIGNIPLTLRAHNEVDPDDPDNFLHLLHSLTIGAPSGSLSLIDTHGPVIWRPRLHVPDVQDIPGKLTAGAPAHLLEHSAQMLGPASVASYRDILLQQWPRAIGRDLLAMRDMIQGNAAVDTRAQQELLCSRQWQDLTQALGYPVLRNHRGHQPLSVERLQEAVSQMMGADHERVDRPSPPTAESHLSACGEEAAMGIQDLDAGQVIQCVERLDAAALSSMLFALQSQGTLTTPDHEYSEADILAAAKVASRHRQLIVRWLQILAERGYLIKRQDCFLGTAPITQDMVEQRWKSAMEAWSGTLGSRKIIDYLMTNAAQLPQLMSGEQQAALLLFPEGRMDIAHSLYRDSAVSRYLNQSVADAVMRIAAAKQAVSDTLPSEEGFLRILEIGAGTGATTDAVVCSLKAAISNRQQPDYLFTDISHFFIAAARERYQDCPWMRYQIVDIDQNLFAQGLKQESVDIVIAAGMLNNARDTDRVIQSLMKCLVPGGMMLITEPVGEFTEMLISQAFMMTRPEDDRKNTNTTFMSVQQWLDVFRRAAAQEVTALPDEAHPLAPLGQKLFTVRKGKDAEVQPHFV</sequence>
<dbReference type="Pfam" id="PF01408">
    <property type="entry name" value="GFO_IDH_MocA"/>
    <property type="match status" value="1"/>
</dbReference>
<protein>
    <submittedName>
        <fullName evidence="5">Methyltransferase</fullName>
    </submittedName>
</protein>
<dbReference type="SUPFAM" id="SSF53335">
    <property type="entry name" value="S-adenosyl-L-methionine-dependent methyltransferases"/>
    <property type="match status" value="1"/>
</dbReference>
<organism evidence="5 6">
    <name type="scientific">Paenibacillus thiaminolyticus</name>
    <name type="common">Bacillus thiaminolyticus</name>
    <dbReference type="NCBI Taxonomy" id="49283"/>
    <lineage>
        <taxon>Bacteria</taxon>
        <taxon>Bacillati</taxon>
        <taxon>Bacillota</taxon>
        <taxon>Bacilli</taxon>
        <taxon>Bacillales</taxon>
        <taxon>Paenibacillaceae</taxon>
        <taxon>Paenibacillus</taxon>
    </lineage>
</organism>
<dbReference type="Pfam" id="PF21390">
    <property type="entry name" value="Irp3-like_C"/>
    <property type="match status" value="1"/>
</dbReference>
<reference evidence="5 6" key="1">
    <citation type="submission" date="2018-09" db="EMBL/GenBank/DDBJ databases">
        <title>Paenibacillus SK2017-BO5.</title>
        <authorList>
            <person name="Piskunova J.V."/>
            <person name="Dubiley S.A."/>
            <person name="Severinov K.V."/>
        </authorList>
    </citation>
    <scope>NUCLEOTIDE SEQUENCE [LARGE SCALE GENOMIC DNA]</scope>
    <source>
        <strain evidence="5 6">BO5</strain>
    </source>
</reference>
<feature type="domain" description="Thiazolinyl imine reductase-like C-terminal" evidence="4">
    <location>
        <begin position="148"/>
        <end position="245"/>
    </location>
</feature>
<dbReference type="PANTHER" id="PTHR45681:SF6">
    <property type="entry name" value="POLYKETIDE SYNTHASE 37"/>
    <property type="match status" value="1"/>
</dbReference>
<evidence type="ECO:0000259" key="2">
    <source>
        <dbReference type="Pfam" id="PF01408"/>
    </source>
</evidence>
<dbReference type="RefSeq" id="WP_119793283.1">
    <property type="nucleotide sequence ID" value="NZ_QYZD01000007.1"/>
</dbReference>
<dbReference type="SUPFAM" id="SSF51735">
    <property type="entry name" value="NAD(P)-binding Rossmann-fold domains"/>
    <property type="match status" value="1"/>
</dbReference>
<dbReference type="InterPro" id="IPR029063">
    <property type="entry name" value="SAM-dependent_MTases_sf"/>
</dbReference>
<keyword evidence="5" id="KW-0489">Methyltransferase</keyword>
<dbReference type="Proteomes" id="UP000266177">
    <property type="component" value="Unassembled WGS sequence"/>
</dbReference>
<dbReference type="AlphaFoldDB" id="A0A3A3GI76"/>
<dbReference type="CDD" id="cd02440">
    <property type="entry name" value="AdoMet_MTases"/>
    <property type="match status" value="1"/>
</dbReference>
<dbReference type="Gene3D" id="3.40.50.720">
    <property type="entry name" value="NAD(P)-binding Rossmann-like Domain"/>
    <property type="match status" value="1"/>
</dbReference>
<dbReference type="GO" id="GO:0008168">
    <property type="term" value="F:methyltransferase activity"/>
    <property type="evidence" value="ECO:0007669"/>
    <property type="project" value="UniProtKB-KW"/>
</dbReference>
<evidence type="ECO:0000256" key="1">
    <source>
        <dbReference type="ARBA" id="ARBA00022679"/>
    </source>
</evidence>
<dbReference type="OrthoDB" id="9772350at2"/>
<accession>A0A3A3GI76</accession>
<comment type="caution">
    <text evidence="5">The sequence shown here is derived from an EMBL/GenBank/DDBJ whole genome shotgun (WGS) entry which is preliminary data.</text>
</comment>
<dbReference type="Gene3D" id="3.40.50.150">
    <property type="entry name" value="Vaccinia Virus protein VP39"/>
    <property type="match status" value="1"/>
</dbReference>
<name>A0A3A3GI76_PANTH</name>
<dbReference type="InterPro" id="IPR050444">
    <property type="entry name" value="Polyketide_Synthase"/>
</dbReference>
<dbReference type="Gene3D" id="3.30.360.10">
    <property type="entry name" value="Dihydrodipicolinate Reductase, domain 2"/>
    <property type="match status" value="1"/>
</dbReference>
<dbReference type="GO" id="GO:0000166">
    <property type="term" value="F:nucleotide binding"/>
    <property type="evidence" value="ECO:0007669"/>
    <property type="project" value="InterPro"/>
</dbReference>
<gene>
    <name evidence="5" type="ORF">DQX05_10375</name>
</gene>
<keyword evidence="1 5" id="KW-0808">Transferase</keyword>
<dbReference type="Pfam" id="PF08242">
    <property type="entry name" value="Methyltransf_12"/>
    <property type="match status" value="1"/>
</dbReference>
<dbReference type="InterPro" id="IPR048655">
    <property type="entry name" value="Irp3-like_C"/>
</dbReference>
<dbReference type="InterPro" id="IPR013217">
    <property type="entry name" value="Methyltransf_12"/>
</dbReference>
<dbReference type="EMBL" id="QYZD01000007">
    <property type="protein sequence ID" value="RJG24263.1"/>
    <property type="molecule type" value="Genomic_DNA"/>
</dbReference>